<evidence type="ECO:0000313" key="2">
    <source>
        <dbReference type="Proteomes" id="UP000615446"/>
    </source>
</evidence>
<name>A0A8H3QJC6_9GLOM</name>
<gene>
    <name evidence="1" type="ORF">RCL2_000609100</name>
</gene>
<sequence length="217" mass="25007">MKELEKRKVMNIQGQDVWPIVLTPNQSFQRLTTSNTCTFYKKKNMCSNNNKTGVSAVLTPPLSPPSVLQQYKCAICKAIYKSKAGLTPITEFKAHLVHVIQNKLKGHFSKSGRQTISFPCLESLFFGIFEGYIHHYNYRSGSYKCFFQGSDAYTKISNLFGNPNWGRKFFENDQQTFVVLFDAQAEIEANQENVYQNEKYISKNRLKKFNLPKLTIE</sequence>
<organism evidence="1 2">
    <name type="scientific">Rhizophagus clarus</name>
    <dbReference type="NCBI Taxonomy" id="94130"/>
    <lineage>
        <taxon>Eukaryota</taxon>
        <taxon>Fungi</taxon>
        <taxon>Fungi incertae sedis</taxon>
        <taxon>Mucoromycota</taxon>
        <taxon>Glomeromycotina</taxon>
        <taxon>Glomeromycetes</taxon>
        <taxon>Glomerales</taxon>
        <taxon>Glomeraceae</taxon>
        <taxon>Rhizophagus</taxon>
    </lineage>
</organism>
<dbReference type="OrthoDB" id="2427837at2759"/>
<dbReference type="Proteomes" id="UP000615446">
    <property type="component" value="Unassembled WGS sequence"/>
</dbReference>
<reference evidence="1" key="1">
    <citation type="submission" date="2019-10" db="EMBL/GenBank/DDBJ databases">
        <title>Conservation and host-specific expression of non-tandemly repeated heterogenous ribosome RNA gene in arbuscular mycorrhizal fungi.</title>
        <authorList>
            <person name="Maeda T."/>
            <person name="Kobayashi Y."/>
            <person name="Nakagawa T."/>
            <person name="Ezawa T."/>
            <person name="Yamaguchi K."/>
            <person name="Bino T."/>
            <person name="Nishimoto Y."/>
            <person name="Shigenobu S."/>
            <person name="Kawaguchi M."/>
        </authorList>
    </citation>
    <scope>NUCLEOTIDE SEQUENCE</scope>
    <source>
        <strain evidence="1">HR1</strain>
    </source>
</reference>
<protein>
    <recommendedName>
        <fullName evidence="3">C2H2-type domain-containing protein</fullName>
    </recommendedName>
</protein>
<dbReference type="EMBL" id="BLAL01000040">
    <property type="protein sequence ID" value="GES78784.1"/>
    <property type="molecule type" value="Genomic_DNA"/>
</dbReference>
<proteinExistence type="predicted"/>
<evidence type="ECO:0008006" key="3">
    <source>
        <dbReference type="Google" id="ProtNLM"/>
    </source>
</evidence>
<evidence type="ECO:0000313" key="1">
    <source>
        <dbReference type="EMBL" id="GES78784.1"/>
    </source>
</evidence>
<dbReference type="AlphaFoldDB" id="A0A8H3QJC6"/>
<comment type="caution">
    <text evidence="1">The sequence shown here is derived from an EMBL/GenBank/DDBJ whole genome shotgun (WGS) entry which is preliminary data.</text>
</comment>
<accession>A0A8H3QJC6</accession>